<comment type="caution">
    <text evidence="3">The sequence shown here is derived from an EMBL/GenBank/DDBJ whole genome shotgun (WGS) entry which is preliminary data.</text>
</comment>
<keyword evidence="3" id="KW-0482">Metalloprotease</keyword>
<feature type="transmembrane region" description="Helical" evidence="1">
    <location>
        <begin position="34"/>
        <end position="58"/>
    </location>
</feature>
<feature type="transmembrane region" description="Helical" evidence="1">
    <location>
        <begin position="90"/>
        <end position="109"/>
    </location>
</feature>
<keyword evidence="3" id="KW-0645">Protease</keyword>
<evidence type="ECO:0000313" key="4">
    <source>
        <dbReference type="Proteomes" id="UP001501788"/>
    </source>
</evidence>
<sequence length="242" mass="24849">MALVLWALGLPGVAALLASLWQPLQQGAGLLPVPVWVVLASSGVQTTALLALAAWLGARLGPDVGLRSPLVAAWVQGTPLHGAWRAPLRAGVAGGVGAALWLVLLAAWAPAPLAQDAAAQAVPLSVRLLYGGITEEILLRWGLMTLLVWLGWRWLQRRRSAPAGWVLGLAIVLSALAFAAGHLPAAHALAGGLSLPVVAYVLLGNAVFGLLAGALYARWGLESAMLAHALAHLLAGGVAALR</sequence>
<dbReference type="EMBL" id="BAABEX010000028">
    <property type="protein sequence ID" value="GAA4427447.1"/>
    <property type="molecule type" value="Genomic_DNA"/>
</dbReference>
<accession>A0ABP8LEJ4</accession>
<name>A0ABP8LEJ4_9BURK</name>
<dbReference type="Pfam" id="PF02517">
    <property type="entry name" value="Rce1-like"/>
    <property type="match status" value="1"/>
</dbReference>
<evidence type="ECO:0000256" key="1">
    <source>
        <dbReference type="SAM" id="Phobius"/>
    </source>
</evidence>
<evidence type="ECO:0000259" key="2">
    <source>
        <dbReference type="Pfam" id="PF02517"/>
    </source>
</evidence>
<dbReference type="InterPro" id="IPR003675">
    <property type="entry name" value="Rce1/LyrA-like_dom"/>
</dbReference>
<feature type="transmembrane region" description="Helical" evidence="1">
    <location>
        <begin position="164"/>
        <end position="185"/>
    </location>
</feature>
<dbReference type="GO" id="GO:0008237">
    <property type="term" value="F:metallopeptidase activity"/>
    <property type="evidence" value="ECO:0007669"/>
    <property type="project" value="UniProtKB-KW"/>
</dbReference>
<keyword evidence="1" id="KW-0812">Transmembrane</keyword>
<keyword evidence="1" id="KW-0472">Membrane</keyword>
<keyword evidence="1" id="KW-1133">Transmembrane helix</keyword>
<protein>
    <submittedName>
        <fullName evidence="3">CPBP family intramembrane metalloprotease</fullName>
    </submittedName>
</protein>
<proteinExistence type="predicted"/>
<dbReference type="Proteomes" id="UP001501788">
    <property type="component" value="Unassembled WGS sequence"/>
</dbReference>
<gene>
    <name evidence="3" type="ORF">GCM10023090_24850</name>
</gene>
<keyword evidence="3" id="KW-0378">Hydrolase</keyword>
<feature type="transmembrane region" description="Helical" evidence="1">
    <location>
        <begin position="129"/>
        <end position="152"/>
    </location>
</feature>
<reference evidence="4" key="1">
    <citation type="journal article" date="2019" name="Int. J. Syst. Evol. Microbiol.">
        <title>The Global Catalogue of Microorganisms (GCM) 10K type strain sequencing project: providing services to taxonomists for standard genome sequencing and annotation.</title>
        <authorList>
            <consortium name="The Broad Institute Genomics Platform"/>
            <consortium name="The Broad Institute Genome Sequencing Center for Infectious Disease"/>
            <person name="Wu L."/>
            <person name="Ma J."/>
        </authorList>
    </citation>
    <scope>NUCLEOTIDE SEQUENCE [LARGE SCALE GENOMIC DNA]</scope>
    <source>
        <strain evidence="4">JCM 31890</strain>
    </source>
</reference>
<keyword evidence="4" id="KW-1185">Reference proteome</keyword>
<feature type="transmembrane region" description="Helical" evidence="1">
    <location>
        <begin position="197"/>
        <end position="217"/>
    </location>
</feature>
<organism evidence="3 4">
    <name type="scientific">Acidovorax lacteus</name>
    <dbReference type="NCBI Taxonomy" id="1924988"/>
    <lineage>
        <taxon>Bacteria</taxon>
        <taxon>Pseudomonadati</taxon>
        <taxon>Pseudomonadota</taxon>
        <taxon>Betaproteobacteria</taxon>
        <taxon>Burkholderiales</taxon>
        <taxon>Comamonadaceae</taxon>
        <taxon>Acidovorax</taxon>
    </lineage>
</organism>
<evidence type="ECO:0000313" key="3">
    <source>
        <dbReference type="EMBL" id="GAA4427447.1"/>
    </source>
</evidence>
<feature type="domain" description="CAAX prenyl protease 2/Lysostaphin resistance protein A-like" evidence="2">
    <location>
        <begin position="123"/>
        <end position="233"/>
    </location>
</feature>